<accession>A0AAV4PXT9</accession>
<dbReference type="EMBL" id="BPLR01005267">
    <property type="protein sequence ID" value="GIY01131.1"/>
    <property type="molecule type" value="Genomic_DNA"/>
</dbReference>
<reference evidence="1 2" key="1">
    <citation type="submission" date="2021-06" db="EMBL/GenBank/DDBJ databases">
        <title>Caerostris extrusa draft genome.</title>
        <authorList>
            <person name="Kono N."/>
            <person name="Arakawa K."/>
        </authorList>
    </citation>
    <scope>NUCLEOTIDE SEQUENCE [LARGE SCALE GENOMIC DNA]</scope>
</reference>
<comment type="caution">
    <text evidence="1">The sequence shown here is derived from an EMBL/GenBank/DDBJ whole genome shotgun (WGS) entry which is preliminary data.</text>
</comment>
<gene>
    <name evidence="1" type="ORF">CEXT_808811</name>
</gene>
<evidence type="ECO:0000313" key="1">
    <source>
        <dbReference type="EMBL" id="GIY01131.1"/>
    </source>
</evidence>
<dbReference type="AlphaFoldDB" id="A0AAV4PXT9"/>
<name>A0AAV4PXT9_CAEEX</name>
<dbReference type="Proteomes" id="UP001054945">
    <property type="component" value="Unassembled WGS sequence"/>
</dbReference>
<sequence length="73" mass="8538">MKYNSKEVYVWTNVPIVKGVDGETFDMKKKIAGDGKRNGKERKYQKKAMIAMEKEILFMLLKPLKKIFKRAAK</sequence>
<protein>
    <submittedName>
        <fullName evidence="1">Uncharacterized protein</fullName>
    </submittedName>
</protein>
<keyword evidence="2" id="KW-1185">Reference proteome</keyword>
<proteinExistence type="predicted"/>
<organism evidence="1 2">
    <name type="scientific">Caerostris extrusa</name>
    <name type="common">Bark spider</name>
    <name type="synonym">Caerostris bankana</name>
    <dbReference type="NCBI Taxonomy" id="172846"/>
    <lineage>
        <taxon>Eukaryota</taxon>
        <taxon>Metazoa</taxon>
        <taxon>Ecdysozoa</taxon>
        <taxon>Arthropoda</taxon>
        <taxon>Chelicerata</taxon>
        <taxon>Arachnida</taxon>
        <taxon>Araneae</taxon>
        <taxon>Araneomorphae</taxon>
        <taxon>Entelegynae</taxon>
        <taxon>Araneoidea</taxon>
        <taxon>Araneidae</taxon>
        <taxon>Caerostris</taxon>
    </lineage>
</organism>
<evidence type="ECO:0000313" key="2">
    <source>
        <dbReference type="Proteomes" id="UP001054945"/>
    </source>
</evidence>